<dbReference type="EMBL" id="LBSM01000002">
    <property type="protein sequence ID" value="KKQ18725.1"/>
    <property type="molecule type" value="Genomic_DNA"/>
</dbReference>
<sequence>MKFPSNKQFALTIVDDTDGATIESVKPVYDLLYKFGFKTTKTIWVLPPKDSFKGKSLQDYRYRQFINKLQRQGFEIALHSVSSGNFSRQDTLDGLEIFKQFIGHYPKIQINHAQNPDSLYWGVKRFTLLKLFWRWSKFQGDNKKSAYFWGDYAKKYIKYIRNFSFNNLNTLKVDSSMPYKDPSKPYANYWFSASSAPDIQSFIKITSLKNIDKLAEEGGCAIIYTHFASGFVKNGKLNHEFQKNLAYIAQQNGYFVPAGTLLDYLKSLKKQNNTSQIDIKKLELKWFWDKIIEKLFSFR</sequence>
<accession>A0A0G0FY60</accession>
<organism evidence="1 2">
    <name type="scientific">Berkelbacteria bacterium GW2011_GWA1_36_9</name>
    <dbReference type="NCBI Taxonomy" id="1618331"/>
    <lineage>
        <taxon>Bacteria</taxon>
        <taxon>Candidatus Berkelbacteria</taxon>
    </lineage>
</organism>
<evidence type="ECO:0000313" key="2">
    <source>
        <dbReference type="Proteomes" id="UP000034508"/>
    </source>
</evidence>
<dbReference type="Proteomes" id="UP000034508">
    <property type="component" value="Unassembled WGS sequence"/>
</dbReference>
<dbReference type="SUPFAM" id="SSF88713">
    <property type="entry name" value="Glycoside hydrolase/deacetylase"/>
    <property type="match status" value="1"/>
</dbReference>
<dbReference type="Gene3D" id="3.20.20.370">
    <property type="entry name" value="Glycoside hydrolase/deacetylase"/>
    <property type="match status" value="1"/>
</dbReference>
<protein>
    <recommendedName>
        <fullName evidence="3">NodB homology domain-containing protein</fullName>
    </recommendedName>
</protein>
<dbReference type="InterPro" id="IPR011330">
    <property type="entry name" value="Glyco_hydro/deAcase_b/a-brl"/>
</dbReference>
<dbReference type="AlphaFoldDB" id="A0A0G0FY60"/>
<name>A0A0G0FY60_9BACT</name>
<reference evidence="1 2" key="1">
    <citation type="journal article" date="2015" name="Nature">
        <title>rRNA introns, odd ribosomes, and small enigmatic genomes across a large radiation of phyla.</title>
        <authorList>
            <person name="Brown C.T."/>
            <person name="Hug L.A."/>
            <person name="Thomas B.C."/>
            <person name="Sharon I."/>
            <person name="Castelle C.J."/>
            <person name="Singh A."/>
            <person name="Wilkins M.J."/>
            <person name="Williams K.H."/>
            <person name="Banfield J.F."/>
        </authorList>
    </citation>
    <scope>NUCLEOTIDE SEQUENCE [LARGE SCALE GENOMIC DNA]</scope>
</reference>
<evidence type="ECO:0008006" key="3">
    <source>
        <dbReference type="Google" id="ProtNLM"/>
    </source>
</evidence>
<gene>
    <name evidence="1" type="ORF">US31_C0002G0070</name>
</gene>
<proteinExistence type="predicted"/>
<evidence type="ECO:0000313" key="1">
    <source>
        <dbReference type="EMBL" id="KKQ18725.1"/>
    </source>
</evidence>
<dbReference type="GO" id="GO:0005975">
    <property type="term" value="P:carbohydrate metabolic process"/>
    <property type="evidence" value="ECO:0007669"/>
    <property type="project" value="InterPro"/>
</dbReference>
<comment type="caution">
    <text evidence="1">The sequence shown here is derived from an EMBL/GenBank/DDBJ whole genome shotgun (WGS) entry which is preliminary data.</text>
</comment>